<dbReference type="Gene3D" id="3.30.420.40">
    <property type="match status" value="1"/>
</dbReference>
<dbReference type="FunFam" id="3.80.10.10:FF:000400">
    <property type="entry name" value="Nuclear pore complex protein NUP107"/>
    <property type="match status" value="1"/>
</dbReference>
<dbReference type="GO" id="GO:0005524">
    <property type="term" value="F:ATP binding"/>
    <property type="evidence" value="ECO:0007669"/>
    <property type="project" value="UniProtKB-KW"/>
</dbReference>
<evidence type="ECO:0000313" key="13">
    <source>
        <dbReference type="EMBL" id="KAK2979805.1"/>
    </source>
</evidence>
<sequence>MKASMLSIFSLSLFLLLSLPSSSLSTRCNPNDRKVLLQIKQSLNNPILLAAWKPNTDCCDWKEVICDPSTNRITNLQFTYANISGQFPPAVGYLPYLEVIIIEGLPNLTGYLPLTLAKLSHLRFISITKTNIIGPVPSFLSHLKNLTYINLSENQLTGSIPPSLAKLTKLTVIHLDRNKLTGKIPDSFGTFTGNVPDLVLSHNQLSGPIPKSMGNLNYSVIDFSNNMLEGDASVLFGRNKTLQLVYLPNNKLRFDMSKVEFPATVTTLDLHKNRITGSLPSSLASLDLTYLNVSYNRLCGQIPAGGSLQGLDPSAYLPNRCLCGAPLPACKVKRDLEARNGDSCFQLHHNPLLQLGQSFGAEKGEGPAIGIDLSTTYSCVGVWKHDRVEIITNDQGNRTTPSYVAFND</sequence>
<evidence type="ECO:0000256" key="5">
    <source>
        <dbReference type="ARBA" id="ARBA00022729"/>
    </source>
</evidence>
<reference evidence="13" key="1">
    <citation type="submission" date="2022-12" db="EMBL/GenBank/DDBJ databases">
        <title>Draft genome assemblies for two species of Escallonia (Escalloniales).</title>
        <authorList>
            <person name="Chanderbali A."/>
            <person name="Dervinis C."/>
            <person name="Anghel I."/>
            <person name="Soltis D."/>
            <person name="Soltis P."/>
            <person name="Zapata F."/>
        </authorList>
    </citation>
    <scope>NUCLEOTIDE SEQUENCE</scope>
    <source>
        <strain evidence="13">UCBG92.1500</strain>
        <tissue evidence="13">Leaf</tissue>
    </source>
</reference>
<dbReference type="AlphaFoldDB" id="A0AA88RD46"/>
<dbReference type="Pfam" id="PF00560">
    <property type="entry name" value="LRR_1"/>
    <property type="match status" value="3"/>
</dbReference>
<dbReference type="Pfam" id="PF00012">
    <property type="entry name" value="HSP70"/>
    <property type="match status" value="1"/>
</dbReference>
<dbReference type="Proteomes" id="UP001187471">
    <property type="component" value="Unassembled WGS sequence"/>
</dbReference>
<dbReference type="InterPro" id="IPR043129">
    <property type="entry name" value="ATPase_NBD"/>
</dbReference>
<comment type="caution">
    <text evidence="13">The sequence shown here is derived from an EMBL/GenBank/DDBJ whole genome shotgun (WGS) entry which is preliminary data.</text>
</comment>
<dbReference type="EMBL" id="JAVXUO010001709">
    <property type="protein sequence ID" value="KAK2979805.1"/>
    <property type="molecule type" value="Genomic_DNA"/>
</dbReference>
<evidence type="ECO:0000256" key="1">
    <source>
        <dbReference type="ARBA" id="ARBA00004196"/>
    </source>
</evidence>
<dbReference type="InterPro" id="IPR001611">
    <property type="entry name" value="Leu-rich_rpt"/>
</dbReference>
<keyword evidence="5 11" id="KW-0732">Signal</keyword>
<keyword evidence="8" id="KW-0067">ATP-binding</keyword>
<evidence type="ECO:0000256" key="7">
    <source>
        <dbReference type="ARBA" id="ARBA00022741"/>
    </source>
</evidence>
<feature type="signal peptide" evidence="11">
    <location>
        <begin position="1"/>
        <end position="25"/>
    </location>
</feature>
<dbReference type="PANTHER" id="PTHR48059">
    <property type="entry name" value="POLYGALACTURONASE INHIBITOR 1"/>
    <property type="match status" value="1"/>
</dbReference>
<proteinExistence type="inferred from homology"/>
<dbReference type="GO" id="GO:0016020">
    <property type="term" value="C:membrane"/>
    <property type="evidence" value="ECO:0007669"/>
    <property type="project" value="UniProtKB-SubCell"/>
</dbReference>
<keyword evidence="6" id="KW-0677">Repeat</keyword>
<dbReference type="Gene3D" id="3.80.10.10">
    <property type="entry name" value="Ribonuclease Inhibitor"/>
    <property type="match status" value="1"/>
</dbReference>
<dbReference type="InterPro" id="IPR032675">
    <property type="entry name" value="LRR_dom_sf"/>
</dbReference>
<keyword evidence="7" id="KW-0547">Nucleotide-binding</keyword>
<evidence type="ECO:0000313" key="14">
    <source>
        <dbReference type="Proteomes" id="UP001187471"/>
    </source>
</evidence>
<name>A0AA88RD46_9ASTE</name>
<dbReference type="InterPro" id="IPR013210">
    <property type="entry name" value="LRR_N_plant-typ"/>
</dbReference>
<comment type="subcellular location">
    <subcellularLocation>
        <location evidence="1">Cell envelope</location>
    </subcellularLocation>
    <subcellularLocation>
        <location evidence="2">Membrane</location>
    </subcellularLocation>
</comment>
<comment type="similarity">
    <text evidence="3">Belongs to the heat shock protein 70 family.</text>
</comment>
<feature type="domain" description="Leucine-rich repeat-containing N-terminal plant-type" evidence="12">
    <location>
        <begin position="30"/>
        <end position="67"/>
    </location>
</feature>
<evidence type="ECO:0000256" key="6">
    <source>
        <dbReference type="ARBA" id="ARBA00022737"/>
    </source>
</evidence>
<feature type="chain" id="PRO_5041673978" description="Leucine-rich repeat-containing N-terminal plant-type domain-containing protein" evidence="11">
    <location>
        <begin position="26"/>
        <end position="408"/>
    </location>
</feature>
<keyword evidence="14" id="KW-1185">Reference proteome</keyword>
<evidence type="ECO:0000256" key="4">
    <source>
        <dbReference type="ARBA" id="ARBA00022614"/>
    </source>
</evidence>
<dbReference type="PRINTS" id="PR00301">
    <property type="entry name" value="HEATSHOCK70"/>
</dbReference>
<evidence type="ECO:0000256" key="8">
    <source>
        <dbReference type="ARBA" id="ARBA00022840"/>
    </source>
</evidence>
<dbReference type="Pfam" id="PF13855">
    <property type="entry name" value="LRR_8"/>
    <property type="match status" value="1"/>
</dbReference>
<dbReference type="InterPro" id="IPR013126">
    <property type="entry name" value="Hsp_70_fam"/>
</dbReference>
<evidence type="ECO:0000256" key="9">
    <source>
        <dbReference type="ARBA" id="ARBA00023136"/>
    </source>
</evidence>
<evidence type="ECO:0000259" key="12">
    <source>
        <dbReference type="Pfam" id="PF08263"/>
    </source>
</evidence>
<gene>
    <name evidence="13" type="ORF">RJ640_010696</name>
</gene>
<comment type="similarity">
    <text evidence="10">Belongs to the polygalacturonase-inhibiting protein family.</text>
</comment>
<dbReference type="Pfam" id="PF08263">
    <property type="entry name" value="LRRNT_2"/>
    <property type="match status" value="1"/>
</dbReference>
<dbReference type="FunFam" id="3.30.420.40:FF:000028">
    <property type="entry name" value="heat shock 70 kDa protein-like"/>
    <property type="match status" value="1"/>
</dbReference>
<dbReference type="InterPro" id="IPR051848">
    <property type="entry name" value="PGIP"/>
</dbReference>
<evidence type="ECO:0000256" key="10">
    <source>
        <dbReference type="ARBA" id="ARBA00038043"/>
    </source>
</evidence>
<keyword evidence="4" id="KW-0433">Leucine-rich repeat</keyword>
<protein>
    <recommendedName>
        <fullName evidence="12">Leucine-rich repeat-containing N-terminal plant-type domain-containing protein</fullName>
    </recommendedName>
</protein>
<dbReference type="GO" id="GO:0140662">
    <property type="term" value="F:ATP-dependent protein folding chaperone"/>
    <property type="evidence" value="ECO:0007669"/>
    <property type="project" value="InterPro"/>
</dbReference>
<evidence type="ECO:0000256" key="2">
    <source>
        <dbReference type="ARBA" id="ARBA00004370"/>
    </source>
</evidence>
<dbReference type="PANTHER" id="PTHR48059:SF4">
    <property type="entry name" value="POLYGALACTURONASE INHIBITOR 1-RELATED"/>
    <property type="match status" value="1"/>
</dbReference>
<keyword evidence="9" id="KW-0472">Membrane</keyword>
<evidence type="ECO:0000256" key="3">
    <source>
        <dbReference type="ARBA" id="ARBA00007381"/>
    </source>
</evidence>
<dbReference type="SUPFAM" id="SSF53067">
    <property type="entry name" value="Actin-like ATPase domain"/>
    <property type="match status" value="1"/>
</dbReference>
<dbReference type="SUPFAM" id="SSF52058">
    <property type="entry name" value="L domain-like"/>
    <property type="match status" value="1"/>
</dbReference>
<organism evidence="13 14">
    <name type="scientific">Escallonia rubra</name>
    <dbReference type="NCBI Taxonomy" id="112253"/>
    <lineage>
        <taxon>Eukaryota</taxon>
        <taxon>Viridiplantae</taxon>
        <taxon>Streptophyta</taxon>
        <taxon>Embryophyta</taxon>
        <taxon>Tracheophyta</taxon>
        <taxon>Spermatophyta</taxon>
        <taxon>Magnoliopsida</taxon>
        <taxon>eudicotyledons</taxon>
        <taxon>Gunneridae</taxon>
        <taxon>Pentapetalae</taxon>
        <taxon>asterids</taxon>
        <taxon>campanulids</taxon>
        <taxon>Escalloniales</taxon>
        <taxon>Escalloniaceae</taxon>
        <taxon>Escallonia</taxon>
    </lineage>
</organism>
<evidence type="ECO:0000256" key="11">
    <source>
        <dbReference type="SAM" id="SignalP"/>
    </source>
</evidence>
<accession>A0AA88RD46</accession>